<dbReference type="Gene3D" id="1.10.287.410">
    <property type="match status" value="1"/>
</dbReference>
<dbReference type="GO" id="GO:0006508">
    <property type="term" value="P:proteolysis"/>
    <property type="evidence" value="ECO:0007669"/>
    <property type="project" value="UniProtKB-KW"/>
</dbReference>
<dbReference type="OMA" id="GDWMKPF"/>
<dbReference type="PROSITE" id="PS00560">
    <property type="entry name" value="CARBOXYPEPT_SER_HIS"/>
    <property type="match status" value="1"/>
</dbReference>
<dbReference type="SUPFAM" id="SSF53474">
    <property type="entry name" value="alpha/beta-Hydrolases"/>
    <property type="match status" value="1"/>
</dbReference>
<reference evidence="9 10" key="1">
    <citation type="journal article" date="2009" name="Science">
        <title>Green evolution and dynamic adaptations revealed by genomes of the marine picoeukaryotes Micromonas.</title>
        <authorList>
            <person name="Worden A.Z."/>
            <person name="Lee J.H."/>
            <person name="Mock T."/>
            <person name="Rouze P."/>
            <person name="Simmons M.P."/>
            <person name="Aerts A.L."/>
            <person name="Allen A.E."/>
            <person name="Cuvelier M.L."/>
            <person name="Derelle E."/>
            <person name="Everett M.V."/>
            <person name="Foulon E."/>
            <person name="Grimwood J."/>
            <person name="Gundlach H."/>
            <person name="Henrissat B."/>
            <person name="Napoli C."/>
            <person name="McDonald S.M."/>
            <person name="Parker M.S."/>
            <person name="Rombauts S."/>
            <person name="Salamov A."/>
            <person name="Von Dassow P."/>
            <person name="Badger J.H."/>
            <person name="Coutinho P.M."/>
            <person name="Demir E."/>
            <person name="Dubchak I."/>
            <person name="Gentemann C."/>
            <person name="Eikrem W."/>
            <person name="Gready J.E."/>
            <person name="John U."/>
            <person name="Lanier W."/>
            <person name="Lindquist E.A."/>
            <person name="Lucas S."/>
            <person name="Mayer K.F."/>
            <person name="Moreau H."/>
            <person name="Not F."/>
            <person name="Otillar R."/>
            <person name="Panaud O."/>
            <person name="Pangilinan J."/>
            <person name="Paulsen I."/>
            <person name="Piegu B."/>
            <person name="Poliakov A."/>
            <person name="Robbens S."/>
            <person name="Schmutz J."/>
            <person name="Toulza E."/>
            <person name="Wyss T."/>
            <person name="Zelensky A."/>
            <person name="Zhou K."/>
            <person name="Armbrust E.V."/>
            <person name="Bhattacharya D."/>
            <person name="Goodenough U.W."/>
            <person name="Van de Peer Y."/>
            <person name="Grigoriev I.V."/>
        </authorList>
    </citation>
    <scope>NUCLEOTIDE SEQUENCE [LARGE SCALE GENOMIC DNA]</scope>
    <source>
        <strain evidence="9 10">CCMP1545</strain>
    </source>
</reference>
<protein>
    <recommendedName>
        <fullName evidence="7">Carboxypeptidase</fullName>
        <ecNumber evidence="7">3.4.16.-</ecNumber>
    </recommendedName>
</protein>
<dbReference type="RefSeq" id="XP_003055284.1">
    <property type="nucleotide sequence ID" value="XM_003055238.1"/>
</dbReference>
<evidence type="ECO:0000256" key="3">
    <source>
        <dbReference type="ARBA" id="ARBA00022670"/>
    </source>
</evidence>
<evidence type="ECO:0000256" key="1">
    <source>
        <dbReference type="ARBA" id="ARBA00009431"/>
    </source>
</evidence>
<keyword evidence="2 7" id="KW-0121">Carboxypeptidase</keyword>
<evidence type="ECO:0000256" key="8">
    <source>
        <dbReference type="SAM" id="MobiDB-lite"/>
    </source>
</evidence>
<keyword evidence="5 7" id="KW-0378">Hydrolase</keyword>
<evidence type="ECO:0000313" key="9">
    <source>
        <dbReference type="EMBL" id="EEH60536.1"/>
    </source>
</evidence>
<dbReference type="EC" id="3.4.16.-" evidence="7"/>
<name>C1MJB3_MICPC</name>
<dbReference type="KEGG" id="mpp:MICPUCDRAFT_13532"/>
<proteinExistence type="inferred from homology"/>
<dbReference type="STRING" id="564608.C1MJB3"/>
<dbReference type="Gene3D" id="3.40.50.1820">
    <property type="entry name" value="alpha/beta hydrolase"/>
    <property type="match status" value="1"/>
</dbReference>
<dbReference type="InterPro" id="IPR001563">
    <property type="entry name" value="Peptidase_S10"/>
</dbReference>
<dbReference type="eggNOG" id="KOG1282">
    <property type="taxonomic scope" value="Eukaryota"/>
</dbReference>
<comment type="similarity">
    <text evidence="1 7">Belongs to the peptidase S10 family.</text>
</comment>
<dbReference type="GeneID" id="9680473"/>
<dbReference type="InterPro" id="IPR018202">
    <property type="entry name" value="Ser_caboxypep_ser_AS"/>
</dbReference>
<dbReference type="PANTHER" id="PTHR11802">
    <property type="entry name" value="SERINE PROTEASE FAMILY S10 SERINE CARBOXYPEPTIDASE"/>
    <property type="match status" value="1"/>
</dbReference>
<gene>
    <name evidence="9" type="ORF">MICPUCDRAFT_13532</name>
</gene>
<feature type="region of interest" description="Disordered" evidence="8">
    <location>
        <begin position="477"/>
        <end position="498"/>
    </location>
</feature>
<dbReference type="MEROPS" id="S10.009"/>
<dbReference type="PRINTS" id="PR00724">
    <property type="entry name" value="CRBOXYPTASEC"/>
</dbReference>
<feature type="compositionally biased region" description="Gly residues" evidence="8">
    <location>
        <begin position="483"/>
        <end position="498"/>
    </location>
</feature>
<dbReference type="AlphaFoldDB" id="C1MJB3"/>
<evidence type="ECO:0000256" key="6">
    <source>
        <dbReference type="ARBA" id="ARBA00023180"/>
    </source>
</evidence>
<evidence type="ECO:0000313" key="10">
    <source>
        <dbReference type="Proteomes" id="UP000001876"/>
    </source>
</evidence>
<keyword evidence="3 7" id="KW-0645">Protease</keyword>
<dbReference type="GO" id="GO:0004185">
    <property type="term" value="F:serine-type carboxypeptidase activity"/>
    <property type="evidence" value="ECO:0007669"/>
    <property type="project" value="UniProtKB-UniRule"/>
</dbReference>
<dbReference type="EMBL" id="GG663735">
    <property type="protein sequence ID" value="EEH60536.1"/>
    <property type="molecule type" value="Genomic_DNA"/>
</dbReference>
<dbReference type="PROSITE" id="PS00131">
    <property type="entry name" value="CARBOXYPEPT_SER_SER"/>
    <property type="match status" value="1"/>
</dbReference>
<sequence length="498" mass="54497">MTTTRLSPRLFEKTLDLSAHLSPTASSPPTPFDHAAGYFALNRTRAAEMFYFYFRSRDAAADAPVVLWMTGGPGCSSEIALFYENGPYRILDDLTLAVTEHGWDTVSNLIYVDQPINTGFSYSDDPRDDVHDERVVAEDMLDFLSEFVDAHPELRRVLLTLVPIRPRRDFYVTGESYAGHYVPAVSYAAFKAQQSDGVGVGMRLKGLAIGNGLTEPEIQYGAYADYGLGVDVVSKAAAEISKKNYPTCAKMIRKCGGGAGSDGPTRESEARRKLCLAAVEYCSEKVWGPVIKDAGDVNVYDVRKRCVGDLCYDMSNADKFLNQPSVKVSLGVKRNITWEACDGSVHRNMMADWMRDLEPTIPPMLEAGLRVLIYAGEEDFICNWLGNHRWVRAMEWSGKDAFNDARPEPFVVDGVTGGDVTESGNLAFLRVSLAGHMVPMDQPKNAVVMLKRFVAGEPMSGGEWTPNGSSEEKALLRGRKGKGGAPRRGGGGGGVVTL</sequence>
<keyword evidence="10" id="KW-1185">Reference proteome</keyword>
<evidence type="ECO:0000256" key="7">
    <source>
        <dbReference type="RuleBase" id="RU361156"/>
    </source>
</evidence>
<dbReference type="PANTHER" id="PTHR11802:SF113">
    <property type="entry name" value="SERINE CARBOXYPEPTIDASE CTSA-4.1"/>
    <property type="match status" value="1"/>
</dbReference>
<dbReference type="Proteomes" id="UP000001876">
    <property type="component" value="Unassembled WGS sequence"/>
</dbReference>
<keyword evidence="4" id="KW-0732">Signal</keyword>
<organism evidence="10">
    <name type="scientific">Micromonas pusilla (strain CCMP1545)</name>
    <name type="common">Picoplanktonic green alga</name>
    <dbReference type="NCBI Taxonomy" id="564608"/>
    <lineage>
        <taxon>Eukaryota</taxon>
        <taxon>Viridiplantae</taxon>
        <taxon>Chlorophyta</taxon>
        <taxon>Mamiellophyceae</taxon>
        <taxon>Mamiellales</taxon>
        <taxon>Mamiellaceae</taxon>
        <taxon>Micromonas</taxon>
    </lineage>
</organism>
<evidence type="ECO:0000256" key="5">
    <source>
        <dbReference type="ARBA" id="ARBA00022801"/>
    </source>
</evidence>
<evidence type="ECO:0000256" key="4">
    <source>
        <dbReference type="ARBA" id="ARBA00022729"/>
    </source>
</evidence>
<accession>C1MJB3</accession>
<dbReference type="Pfam" id="PF00450">
    <property type="entry name" value="Peptidase_S10"/>
    <property type="match status" value="1"/>
</dbReference>
<dbReference type="OrthoDB" id="443318at2759"/>
<evidence type="ECO:0000256" key="2">
    <source>
        <dbReference type="ARBA" id="ARBA00022645"/>
    </source>
</evidence>
<dbReference type="InterPro" id="IPR033124">
    <property type="entry name" value="Ser_caboxypep_his_AS"/>
</dbReference>
<keyword evidence="6" id="KW-0325">Glycoprotein</keyword>
<dbReference type="InterPro" id="IPR029058">
    <property type="entry name" value="AB_hydrolase_fold"/>
</dbReference>